<feature type="transmembrane region" description="Helical" evidence="8">
    <location>
        <begin position="177"/>
        <end position="198"/>
    </location>
</feature>
<dbReference type="Pfam" id="PF10204">
    <property type="entry name" value="DuoxA"/>
    <property type="match status" value="1"/>
</dbReference>
<feature type="transmembrane region" description="Helical" evidence="8">
    <location>
        <begin position="248"/>
        <end position="274"/>
    </location>
</feature>
<dbReference type="EMBL" id="GBHO01033327">
    <property type="protein sequence ID" value="JAG10277.1"/>
    <property type="molecule type" value="Transcribed_RNA"/>
</dbReference>
<reference evidence="12" key="2">
    <citation type="submission" date="2014-07" db="EMBL/GenBank/DDBJ databases">
        <authorList>
            <person name="Hull J."/>
        </authorList>
    </citation>
    <scope>NUCLEOTIDE SEQUENCE</scope>
</reference>
<comment type="similarity">
    <text evidence="2">Belongs to the DUOXA family.</text>
</comment>
<dbReference type="EMBL" id="GBRD01004196">
    <property type="protein sequence ID" value="JAG61625.1"/>
    <property type="molecule type" value="Transcribed_RNA"/>
</dbReference>
<evidence type="ECO:0000256" key="4">
    <source>
        <dbReference type="ARBA" id="ARBA00022989"/>
    </source>
</evidence>
<keyword evidence="3 8" id="KW-0812">Transmembrane</keyword>
<evidence type="ECO:0000256" key="6">
    <source>
        <dbReference type="ARBA" id="ARBA00023180"/>
    </source>
</evidence>
<feature type="compositionally biased region" description="Polar residues" evidence="7">
    <location>
        <begin position="375"/>
        <end position="389"/>
    </location>
</feature>
<dbReference type="PANTHER" id="PTHR31158">
    <property type="entry name" value="DUAL OXIDASE 2"/>
    <property type="match status" value="1"/>
</dbReference>
<evidence type="ECO:0000256" key="8">
    <source>
        <dbReference type="SAM" id="Phobius"/>
    </source>
</evidence>
<keyword evidence="6" id="KW-0325">Glycoprotein</keyword>
<evidence type="ECO:0000313" key="11">
    <source>
        <dbReference type="EMBL" id="JAG10277.1"/>
    </source>
</evidence>
<evidence type="ECO:0000256" key="5">
    <source>
        <dbReference type="ARBA" id="ARBA00023136"/>
    </source>
</evidence>
<accession>A0A0A9Y706</accession>
<dbReference type="EMBL" id="GBHO01018289">
    <property type="protein sequence ID" value="JAG25315.1"/>
    <property type="molecule type" value="Transcribed_RNA"/>
</dbReference>
<dbReference type="EMBL" id="GBHO01040998">
    <property type="protein sequence ID" value="JAG02606.1"/>
    <property type="molecule type" value="Transcribed_RNA"/>
</dbReference>
<dbReference type="InterPro" id="IPR018469">
    <property type="entry name" value="Dual_oxidase_maturation_fac"/>
</dbReference>
<evidence type="ECO:0000313" key="12">
    <source>
        <dbReference type="EMBL" id="JAG25315.1"/>
    </source>
</evidence>
<organism evidence="12">
    <name type="scientific">Lygus hesperus</name>
    <name type="common">Western plant bug</name>
    <dbReference type="NCBI Taxonomy" id="30085"/>
    <lineage>
        <taxon>Eukaryota</taxon>
        <taxon>Metazoa</taxon>
        <taxon>Ecdysozoa</taxon>
        <taxon>Arthropoda</taxon>
        <taxon>Hexapoda</taxon>
        <taxon>Insecta</taxon>
        <taxon>Pterygota</taxon>
        <taxon>Neoptera</taxon>
        <taxon>Paraneoptera</taxon>
        <taxon>Hemiptera</taxon>
        <taxon>Heteroptera</taxon>
        <taxon>Panheteroptera</taxon>
        <taxon>Cimicomorpha</taxon>
        <taxon>Miridae</taxon>
        <taxon>Mirini</taxon>
        <taxon>Lygus</taxon>
    </lineage>
</organism>
<dbReference type="GO" id="GO:0015031">
    <property type="term" value="P:protein transport"/>
    <property type="evidence" value="ECO:0007669"/>
    <property type="project" value="InterPro"/>
</dbReference>
<evidence type="ECO:0000256" key="2">
    <source>
        <dbReference type="ARBA" id="ARBA00009816"/>
    </source>
</evidence>
<keyword evidence="4 8" id="KW-1133">Transmembrane helix</keyword>
<reference evidence="12" key="1">
    <citation type="journal article" date="2014" name="PLoS ONE">
        <title>Transcriptome-Based Identification of ABC Transporters in the Western Tarnished Plant Bug Lygus hesperus.</title>
        <authorList>
            <person name="Hull J.J."/>
            <person name="Chaney K."/>
            <person name="Geib S.M."/>
            <person name="Fabrick J.A."/>
            <person name="Brent C.S."/>
            <person name="Walsh D."/>
            <person name="Lavine L.C."/>
        </authorList>
    </citation>
    <scope>NUCLEOTIDE SEQUENCE</scope>
</reference>
<dbReference type="EMBL" id="GBHO01040994">
    <property type="protein sequence ID" value="JAG02610.1"/>
    <property type="molecule type" value="Transcribed_RNA"/>
</dbReference>
<feature type="region of interest" description="Disordered" evidence="7">
    <location>
        <begin position="368"/>
        <end position="402"/>
    </location>
</feature>
<reference evidence="13" key="3">
    <citation type="submission" date="2014-09" db="EMBL/GenBank/DDBJ databases">
        <authorList>
            <person name="Magalhaes I.L.F."/>
            <person name="Oliveira U."/>
            <person name="Santos F.R."/>
            <person name="Vidigal T.H.D.A."/>
            <person name="Brescovit A.D."/>
            <person name="Santos A.J."/>
        </authorList>
    </citation>
    <scope>NUCLEOTIDE SEQUENCE</scope>
</reference>
<evidence type="ECO:0000256" key="3">
    <source>
        <dbReference type="ARBA" id="ARBA00022692"/>
    </source>
</evidence>
<evidence type="ECO:0000313" key="9">
    <source>
        <dbReference type="EMBL" id="JAG02606.1"/>
    </source>
</evidence>
<comment type="subcellular location">
    <subcellularLocation>
        <location evidence="1">Membrane</location>
        <topology evidence="1">Multi-pass membrane protein</topology>
    </subcellularLocation>
</comment>
<feature type="transmembrane region" description="Helical" evidence="8">
    <location>
        <begin position="204"/>
        <end position="227"/>
    </location>
</feature>
<proteinExistence type="inferred from homology"/>
<dbReference type="AlphaFoldDB" id="A0A0A9Y706"/>
<name>A0A0A9Y706_LYGHE</name>
<sequence length="402" mass="45156">MGWWSGEDYGGPPLYTVPNRTAVTGDASSIIACLPFFTLYIAFLIIFPGVRKERFTTFTCVTLSLFVGNVIMMCRLGSSWHVAHTKILSAYKAFSKELLTAELGAYIGLGHVNITLLGDNNTEIDFNERFTWRGSGEMGESYKAGLERGLPFPILTVAEYFTLGQEGFTWGGNYRHAGYYAGILLWAAFACWMVMNLLLIVVPRYGACAMTLTGALMLFSAFTYHCLLPKNPLKVRFEQAMLSFKFGWCFWLVIIAGALCTFVGLVIIAIDFIYPNKFSTILEVDYDTPYDRHVIIEESHHKQRTGKGLEEPPGLGRRILRRLSSKKDDKEVEGRGNPAFEMDVPKSPWNYPLHRPALHAAFRRQDSASSAASSIAPNTNPNPFQSFRQASELDKSREVVMW</sequence>
<evidence type="ECO:0000256" key="7">
    <source>
        <dbReference type="SAM" id="MobiDB-lite"/>
    </source>
</evidence>
<dbReference type="PANTHER" id="PTHR31158:SF10">
    <property type="entry name" value="LD27791P"/>
    <property type="match status" value="1"/>
</dbReference>
<feature type="compositionally biased region" description="Basic and acidic residues" evidence="7">
    <location>
        <begin position="391"/>
        <end position="402"/>
    </location>
</feature>
<evidence type="ECO:0000313" key="10">
    <source>
        <dbReference type="EMBL" id="JAG02610.1"/>
    </source>
</evidence>
<keyword evidence="5 8" id="KW-0472">Membrane</keyword>
<gene>
    <name evidence="12" type="primary">DUOXA2_4</name>
    <name evidence="11" type="synonym">DUOXA2_0</name>
    <name evidence="10" type="synonym">DUOXA2_1</name>
    <name evidence="9" type="synonym">DUOXA2_3</name>
    <name evidence="12" type="ORF">CM83_55040</name>
    <name evidence="9" type="ORF">CM83_55042</name>
    <name evidence="10" type="ORF">CM83_55046</name>
    <name evidence="11" type="ORF">CM83_55052</name>
</gene>
<feature type="transmembrane region" description="Helical" evidence="8">
    <location>
        <begin position="27"/>
        <end position="47"/>
    </location>
</feature>
<evidence type="ECO:0000256" key="1">
    <source>
        <dbReference type="ARBA" id="ARBA00004141"/>
    </source>
</evidence>
<evidence type="ECO:0000313" key="13">
    <source>
        <dbReference type="EMBL" id="JAG61625.1"/>
    </source>
</evidence>
<dbReference type="GO" id="GO:0005789">
    <property type="term" value="C:endoplasmic reticulum membrane"/>
    <property type="evidence" value="ECO:0007669"/>
    <property type="project" value="InterPro"/>
</dbReference>
<protein>
    <submittedName>
        <fullName evidence="12">Dual oxidase maturation factor 2</fullName>
    </submittedName>
</protein>